<name>A0A3S9VNS4_9BACT</name>
<reference evidence="1 2" key="1">
    <citation type="submission" date="2018-10" db="EMBL/GenBank/DDBJ databases">
        <title>Butyricimonas faecalis sp. nov., isolated from human faeces and emended description of the genus Butyricimonas.</title>
        <authorList>
            <person name="Le Roy T."/>
            <person name="Van der Smissen P."/>
            <person name="Paquot A."/>
            <person name="Delzenne N."/>
            <person name="Muccioli G."/>
            <person name="Collet J.-F."/>
            <person name="Cani P.D."/>
        </authorList>
    </citation>
    <scope>NUCLEOTIDE SEQUENCE [LARGE SCALE GENOMIC DNA]</scope>
    <source>
        <strain evidence="1 2">H184</strain>
    </source>
</reference>
<sequence>MNRHETLKEYLTALYRAEAVVTDNPSAPLYFNGSRSLTDYRIHLLDVELPIITCLRSIRQEEEKDDALAISVRVTLLELQTLFGEENGQSTHRYLTITREGIPIERKLLGASQLELLEEYLRLQQASFLRQKKWFDSRPIPLPFPGTLRGNATDIAELIALHIHTSLAIVPANKYRIKEFILYFCQAWNLPAEKDYHTLISHTLARPHPTAYIEKLLNELQKHVEQLDCKRK</sequence>
<evidence type="ECO:0000313" key="2">
    <source>
        <dbReference type="Proteomes" id="UP000270673"/>
    </source>
</evidence>
<dbReference type="Proteomes" id="UP000270673">
    <property type="component" value="Chromosome"/>
</dbReference>
<dbReference type="AlphaFoldDB" id="A0A3S9VNS4"/>
<proteinExistence type="predicted"/>
<dbReference type="RefSeq" id="WP_127074690.1">
    <property type="nucleotide sequence ID" value="NZ_CP032819.1"/>
</dbReference>
<dbReference type="OrthoDB" id="1099017at2"/>
<dbReference type="KEGG" id="buy:D8S85_00495"/>
<accession>A0A3S9VNS4</accession>
<dbReference type="EMBL" id="CP032819">
    <property type="protein sequence ID" value="AZS28175.1"/>
    <property type="molecule type" value="Genomic_DNA"/>
</dbReference>
<organism evidence="1 2">
    <name type="scientific">Butyricimonas faecalis</name>
    <dbReference type="NCBI Taxonomy" id="2093856"/>
    <lineage>
        <taxon>Bacteria</taxon>
        <taxon>Pseudomonadati</taxon>
        <taxon>Bacteroidota</taxon>
        <taxon>Bacteroidia</taxon>
        <taxon>Bacteroidales</taxon>
        <taxon>Odoribacteraceae</taxon>
        <taxon>Butyricimonas</taxon>
    </lineage>
</organism>
<gene>
    <name evidence="1" type="ORF">D8S85_00495</name>
</gene>
<protein>
    <submittedName>
        <fullName evidence="1">Uncharacterized protein</fullName>
    </submittedName>
</protein>
<evidence type="ECO:0000313" key="1">
    <source>
        <dbReference type="EMBL" id="AZS28175.1"/>
    </source>
</evidence>
<keyword evidence="2" id="KW-1185">Reference proteome</keyword>